<feature type="domain" description="Myb/SANT-like DNA-binding" evidence="3">
    <location>
        <begin position="12"/>
        <end position="98"/>
    </location>
</feature>
<protein>
    <submittedName>
        <fullName evidence="4">Uncharacterized protein MSANTD1</fullName>
    </submittedName>
</protein>
<reference evidence="4" key="1">
    <citation type="submission" date="2015-06" db="EMBL/GenBank/DDBJ databases">
        <authorList>
            <person name="Hoefler B.C."/>
            <person name="Straight P.D."/>
        </authorList>
    </citation>
    <scope>NUCLEOTIDE SEQUENCE</scope>
</reference>
<evidence type="ECO:0000256" key="2">
    <source>
        <dbReference type="SAM" id="Phobius"/>
    </source>
</evidence>
<evidence type="ECO:0000259" key="3">
    <source>
        <dbReference type="Pfam" id="PF13837"/>
    </source>
</evidence>
<feature type="coiled-coil region" evidence="1">
    <location>
        <begin position="192"/>
        <end position="237"/>
    </location>
</feature>
<gene>
    <name evidence="4" type="primary">Msantd1_0</name>
    <name evidence="4" type="ORF">c0_g1_i2</name>
</gene>
<organism evidence="4">
    <name type="scientific">Bactrocera latifrons</name>
    <name type="common">Malaysian fruit fly</name>
    <name type="synonym">Chaetodacus latifrons</name>
    <dbReference type="NCBI Taxonomy" id="174628"/>
    <lineage>
        <taxon>Eukaryota</taxon>
        <taxon>Metazoa</taxon>
        <taxon>Ecdysozoa</taxon>
        <taxon>Arthropoda</taxon>
        <taxon>Hexapoda</taxon>
        <taxon>Insecta</taxon>
        <taxon>Pterygota</taxon>
        <taxon>Neoptera</taxon>
        <taxon>Endopterygota</taxon>
        <taxon>Diptera</taxon>
        <taxon>Brachycera</taxon>
        <taxon>Muscomorpha</taxon>
        <taxon>Tephritoidea</taxon>
        <taxon>Tephritidae</taxon>
        <taxon>Bactrocera</taxon>
        <taxon>Bactrocera</taxon>
    </lineage>
</organism>
<dbReference type="PANTHER" id="PTHR22666:SF3">
    <property type="entry name" value="MYB_SANT-LIKE DNA-BINDING DOMAIN-CONTAINING PROTEIN 1"/>
    <property type="match status" value="1"/>
</dbReference>
<dbReference type="Pfam" id="PF13837">
    <property type="entry name" value="Myb_DNA-bind_4"/>
    <property type="match status" value="1"/>
</dbReference>
<feature type="transmembrane region" description="Helical" evidence="2">
    <location>
        <begin position="121"/>
        <end position="141"/>
    </location>
</feature>
<accession>A0A0K8VLX9</accession>
<dbReference type="EMBL" id="GDHF01012744">
    <property type="protein sequence ID" value="JAI39570.1"/>
    <property type="molecule type" value="Transcribed_RNA"/>
</dbReference>
<dbReference type="GO" id="GO:0045893">
    <property type="term" value="P:positive regulation of DNA-templated transcription"/>
    <property type="evidence" value="ECO:0007669"/>
    <property type="project" value="TreeGrafter"/>
</dbReference>
<keyword evidence="1" id="KW-0175">Coiled coil</keyword>
<evidence type="ECO:0000256" key="1">
    <source>
        <dbReference type="SAM" id="Coils"/>
    </source>
</evidence>
<sequence>METAVKERRKRTFWNESTEAYFVDLWEQQRDQLLGAKKNTHVYQEMSDELAKYGMELSVLDVKYKIANLTAKYRKCSMDFATSTAPVAWPLYEQVHRIISRKSSNTTDAASEESMENKGTYIIFLAQLYSLYFIYLVPVNLEAFLTPLAAPFFDSHAFTPLPPYSTQLPASVNVGASKRQNSEKIISMCESLKTSADEKNQLMREMVKVEREKLEVLKDLRDDNKKLTQAILEYLSRKQ</sequence>
<dbReference type="InterPro" id="IPR026095">
    <property type="entry name" value="Myb/SANT-like_DNA-bd_dom_prot"/>
</dbReference>
<keyword evidence="2" id="KW-1133">Transmembrane helix</keyword>
<name>A0A0K8VLX9_BACLA</name>
<dbReference type="GO" id="GO:0016604">
    <property type="term" value="C:nuclear body"/>
    <property type="evidence" value="ECO:0007669"/>
    <property type="project" value="TreeGrafter"/>
</dbReference>
<dbReference type="InterPro" id="IPR044822">
    <property type="entry name" value="Myb_DNA-bind_4"/>
</dbReference>
<dbReference type="OrthoDB" id="691673at2759"/>
<dbReference type="AlphaFoldDB" id="A0A0K8VLX9"/>
<keyword evidence="2" id="KW-0472">Membrane</keyword>
<keyword evidence="2" id="KW-0812">Transmembrane</keyword>
<proteinExistence type="predicted"/>
<evidence type="ECO:0000313" key="4">
    <source>
        <dbReference type="EMBL" id="JAI39570.1"/>
    </source>
</evidence>
<dbReference type="PANTHER" id="PTHR22666">
    <property type="entry name" value="MYB_SANT-LIKE DNA-BINDING DOMAIN-CONTAINING PROTEIN 1"/>
    <property type="match status" value="1"/>
</dbReference>
<dbReference type="Gene3D" id="1.10.10.60">
    <property type="entry name" value="Homeodomain-like"/>
    <property type="match status" value="1"/>
</dbReference>